<dbReference type="EMBL" id="JAMSHJ010000007">
    <property type="protein sequence ID" value="KAI5384600.1"/>
    <property type="molecule type" value="Genomic_DNA"/>
</dbReference>
<keyword evidence="2" id="KW-1185">Reference proteome</keyword>
<organism evidence="1 2">
    <name type="scientific">Pisum sativum</name>
    <name type="common">Garden pea</name>
    <name type="synonym">Lathyrus oleraceus</name>
    <dbReference type="NCBI Taxonomy" id="3888"/>
    <lineage>
        <taxon>Eukaryota</taxon>
        <taxon>Viridiplantae</taxon>
        <taxon>Streptophyta</taxon>
        <taxon>Embryophyta</taxon>
        <taxon>Tracheophyta</taxon>
        <taxon>Spermatophyta</taxon>
        <taxon>Magnoliopsida</taxon>
        <taxon>eudicotyledons</taxon>
        <taxon>Gunneridae</taxon>
        <taxon>Pentapetalae</taxon>
        <taxon>rosids</taxon>
        <taxon>fabids</taxon>
        <taxon>Fabales</taxon>
        <taxon>Fabaceae</taxon>
        <taxon>Papilionoideae</taxon>
        <taxon>50 kb inversion clade</taxon>
        <taxon>NPAAA clade</taxon>
        <taxon>Hologalegina</taxon>
        <taxon>IRL clade</taxon>
        <taxon>Fabeae</taxon>
        <taxon>Lathyrus</taxon>
    </lineage>
</organism>
<name>A0A9D4VJ24_PEA</name>
<evidence type="ECO:0000313" key="2">
    <source>
        <dbReference type="Proteomes" id="UP001058974"/>
    </source>
</evidence>
<evidence type="ECO:0000313" key="1">
    <source>
        <dbReference type="EMBL" id="KAI5384600.1"/>
    </source>
</evidence>
<comment type="caution">
    <text evidence="1">The sequence shown here is derived from an EMBL/GenBank/DDBJ whole genome shotgun (WGS) entry which is preliminary data.</text>
</comment>
<dbReference type="AlphaFoldDB" id="A0A9D4VJ24"/>
<sequence length="237" mass="27728">MDRREQTNSESTSQISEFVGATQFSNEDVDLEFLDKEVNTQQTMQFLRDSWENMVEEEDGDQRLLEPIHKTQAPLCLKMVTSKPVKKKSKAQRGSYGTRSKVGLSKKGRQSAFFGISRVWLIPPLGYNDSLGALEKNDQVRLDEALKRQDWFWHEKDRVTLPLEDKEEFLIWSVIDSECLYLMESFLFKSKVFPRLHWANLLWSKDILPSSSLVSWRLMHNKSPTYDNLRRKGCNFP</sequence>
<accession>A0A9D4VJ24</accession>
<dbReference type="Gramene" id="Psat07G0156000-T1">
    <property type="protein sequence ID" value="KAI5384600.1"/>
    <property type="gene ID" value="KIW84_071560"/>
</dbReference>
<gene>
    <name evidence="1" type="ORF">KIW84_071560</name>
</gene>
<protein>
    <submittedName>
        <fullName evidence="1">Uncharacterized protein</fullName>
    </submittedName>
</protein>
<dbReference type="Proteomes" id="UP001058974">
    <property type="component" value="Chromosome 7"/>
</dbReference>
<proteinExistence type="predicted"/>
<reference evidence="1 2" key="1">
    <citation type="journal article" date="2022" name="Nat. Genet.">
        <title>Improved pea reference genome and pan-genome highlight genomic features and evolutionary characteristics.</title>
        <authorList>
            <person name="Yang T."/>
            <person name="Liu R."/>
            <person name="Luo Y."/>
            <person name="Hu S."/>
            <person name="Wang D."/>
            <person name="Wang C."/>
            <person name="Pandey M.K."/>
            <person name="Ge S."/>
            <person name="Xu Q."/>
            <person name="Li N."/>
            <person name="Li G."/>
            <person name="Huang Y."/>
            <person name="Saxena R.K."/>
            <person name="Ji Y."/>
            <person name="Li M."/>
            <person name="Yan X."/>
            <person name="He Y."/>
            <person name="Liu Y."/>
            <person name="Wang X."/>
            <person name="Xiang C."/>
            <person name="Varshney R.K."/>
            <person name="Ding H."/>
            <person name="Gao S."/>
            <person name="Zong X."/>
        </authorList>
    </citation>
    <scope>NUCLEOTIDE SEQUENCE [LARGE SCALE GENOMIC DNA]</scope>
    <source>
        <strain evidence="1 2">cv. Zhongwan 6</strain>
    </source>
</reference>